<sequence>MNPWTDTLWLNEHGPRGATRSISAEGKNYGWPLATHGVNYSGLAIPEAQARRSPELKRRFSSGSGLRR</sequence>
<dbReference type="EC" id="1.1.5.-" evidence="2"/>
<evidence type="ECO:0000313" key="3">
    <source>
        <dbReference type="Proteomes" id="UP000345637"/>
    </source>
</evidence>
<proteinExistence type="predicted"/>
<evidence type="ECO:0000259" key="1">
    <source>
        <dbReference type="Pfam" id="PF07995"/>
    </source>
</evidence>
<keyword evidence="2" id="KW-0560">Oxidoreductase</keyword>
<reference evidence="2 3" key="1">
    <citation type="submission" date="2019-03" db="EMBL/GenBank/DDBJ databases">
        <authorList>
            <consortium name="Pathogen Informatics"/>
        </authorList>
    </citation>
    <scope>NUCLEOTIDE SEQUENCE [LARGE SCALE GENOMIC DNA]</scope>
    <source>
        <strain evidence="2 3">NCTC12998</strain>
    </source>
</reference>
<dbReference type="Gene3D" id="2.120.10.30">
    <property type="entry name" value="TolB, C-terminal domain"/>
    <property type="match status" value="1"/>
</dbReference>
<name>A0A485AV11_RAOPL</name>
<feature type="domain" description="Glucose/Sorbosone dehydrogenase" evidence="1">
    <location>
        <begin position="1"/>
        <end position="52"/>
    </location>
</feature>
<gene>
    <name evidence="2" type="primary">yliI_3</name>
    <name evidence="2" type="ORF">NCTC12998_02707</name>
</gene>
<dbReference type="InterPro" id="IPR012938">
    <property type="entry name" value="Glc/Sorbosone_DH"/>
</dbReference>
<dbReference type="AlphaFoldDB" id="A0A485AV11"/>
<dbReference type="InterPro" id="IPR011042">
    <property type="entry name" value="6-blade_b-propeller_TolB-like"/>
</dbReference>
<dbReference type="GO" id="GO:0016491">
    <property type="term" value="F:oxidoreductase activity"/>
    <property type="evidence" value="ECO:0007669"/>
    <property type="project" value="UniProtKB-KW"/>
</dbReference>
<dbReference type="Proteomes" id="UP000345637">
    <property type="component" value="Unassembled WGS sequence"/>
</dbReference>
<dbReference type="Pfam" id="PF07995">
    <property type="entry name" value="GSDH"/>
    <property type="match status" value="1"/>
</dbReference>
<accession>A0A485AV11</accession>
<protein>
    <submittedName>
        <fullName evidence="2">Soluble aldose sugar dehydrogenase yliI</fullName>
        <ecNumber evidence="2">1.1.5.-</ecNumber>
    </submittedName>
</protein>
<organism evidence="2 3">
    <name type="scientific">Raoultella planticola</name>
    <name type="common">Klebsiella planticola</name>
    <dbReference type="NCBI Taxonomy" id="575"/>
    <lineage>
        <taxon>Bacteria</taxon>
        <taxon>Pseudomonadati</taxon>
        <taxon>Pseudomonadota</taxon>
        <taxon>Gammaproteobacteria</taxon>
        <taxon>Enterobacterales</taxon>
        <taxon>Enterobacteriaceae</taxon>
        <taxon>Klebsiella/Raoultella group</taxon>
        <taxon>Raoultella</taxon>
    </lineage>
</organism>
<dbReference type="EMBL" id="CAADJE010000022">
    <property type="protein sequence ID" value="VFS64765.1"/>
    <property type="molecule type" value="Genomic_DNA"/>
</dbReference>
<evidence type="ECO:0000313" key="2">
    <source>
        <dbReference type="EMBL" id="VFS64765.1"/>
    </source>
</evidence>